<sequence length="227" mass="25946">MRKWTYLFFGLLGLSGVVFFLYSLDLNGWTKTLSGSDTDVSVQKEIPDQAIRLRILANSDRPEDQLLKRKVRDEIIGEISTWAYKPHNLEEAREIVKENLPRFEKIVGQTLSQHGYDGPFRIDYGVVPFPTKLYGTRVYPAGDYEALRITIGRGEGENWWCVLFPPLCFIDMSNGDAVSKENTSFSTSVASTQTAYASMDKEKKEEPSQKMEVRFLLLEKAKEWIGD</sequence>
<dbReference type="NCBIfam" id="TIGR02837">
    <property type="entry name" value="spore_II_R"/>
    <property type="match status" value="1"/>
</dbReference>
<gene>
    <name evidence="2" type="primary">spoIIR</name>
    <name evidence="2" type="ORF">H2C83_11590</name>
</gene>
<evidence type="ECO:0000313" key="2">
    <source>
        <dbReference type="EMBL" id="MBA4602944.1"/>
    </source>
</evidence>
<dbReference type="InterPro" id="IPR014202">
    <property type="entry name" value="Spore_II_R"/>
</dbReference>
<dbReference type="Pfam" id="PF09551">
    <property type="entry name" value="Spore_II_R"/>
    <property type="match status" value="1"/>
</dbReference>
<evidence type="ECO:0000256" key="1">
    <source>
        <dbReference type="SAM" id="Phobius"/>
    </source>
</evidence>
<accession>A0A7W2ARF9</accession>
<organism evidence="2 3">
    <name type="scientific">Thermoactinomyces mirandus</name>
    <dbReference type="NCBI Taxonomy" id="2756294"/>
    <lineage>
        <taxon>Bacteria</taxon>
        <taxon>Bacillati</taxon>
        <taxon>Bacillota</taxon>
        <taxon>Bacilli</taxon>
        <taxon>Bacillales</taxon>
        <taxon>Thermoactinomycetaceae</taxon>
        <taxon>Thermoactinomyces</taxon>
    </lineage>
</organism>
<evidence type="ECO:0000313" key="3">
    <source>
        <dbReference type="Proteomes" id="UP000538292"/>
    </source>
</evidence>
<protein>
    <submittedName>
        <fullName evidence="2">Stage II sporulation protein R</fullName>
    </submittedName>
</protein>
<dbReference type="EMBL" id="JACEOL010000036">
    <property type="protein sequence ID" value="MBA4602944.1"/>
    <property type="molecule type" value="Genomic_DNA"/>
</dbReference>
<feature type="transmembrane region" description="Helical" evidence="1">
    <location>
        <begin position="6"/>
        <end position="24"/>
    </location>
</feature>
<comment type="caution">
    <text evidence="2">The sequence shown here is derived from an EMBL/GenBank/DDBJ whole genome shotgun (WGS) entry which is preliminary data.</text>
</comment>
<keyword evidence="1" id="KW-0472">Membrane</keyword>
<name>A0A7W2ARF9_9BACL</name>
<proteinExistence type="predicted"/>
<reference evidence="2 3" key="1">
    <citation type="submission" date="2020-07" db="EMBL/GenBank/DDBJ databases">
        <title>Thermoactinomyces phylogeny.</title>
        <authorList>
            <person name="Dunlap C."/>
        </authorList>
    </citation>
    <scope>NUCLEOTIDE SEQUENCE [LARGE SCALE GENOMIC DNA]</scope>
    <source>
        <strain evidence="2 3">AMNI-1</strain>
    </source>
</reference>
<keyword evidence="3" id="KW-1185">Reference proteome</keyword>
<dbReference type="AlphaFoldDB" id="A0A7W2ARF9"/>
<dbReference type="Proteomes" id="UP000538292">
    <property type="component" value="Unassembled WGS sequence"/>
</dbReference>
<keyword evidence="1" id="KW-0812">Transmembrane</keyword>
<dbReference type="RefSeq" id="WP_181740981.1">
    <property type="nucleotide sequence ID" value="NZ_JACEOL010000036.1"/>
</dbReference>
<keyword evidence="1" id="KW-1133">Transmembrane helix</keyword>